<protein>
    <recommendedName>
        <fullName evidence="2">Rhodanese domain-containing protein</fullName>
    </recommendedName>
</protein>
<sequence>MSSFSPRRLSKRLVGPRSSLLLIAATLFIIAYSSFSSDTKTRQPRSLDRQQPLGGAQNPDWSIEPPETDQLKPHSFWPISKEKIPTAPRKVLYFSRHKGTIEDFRAVAVKLGVLVDVLAPTHDYGGPPECLLTKDCSYLIKHICKTYDAIVIADTVPDGRPFWQERCSRHARIVIQVTNRFDFSVPSSTFKTYYGEVHSVGTNSSSNVRIAVSSPFQYLFMCLRTVRPAPLWVRPIGFVPPMNPPIHWSYLRGHENRIAVVAHKDDGQATIVNELKSVGVEFKLAGGENRPEVSRGGWQAVEGPQGRLYRFIHLRFQSACITLVPSRPQLSSIDLYQSLKSGVVHLIPTLSFYTKLLEAPSSPFKKPDSYSDIVNLDGGLTIWSEYYRPEFDDLFVRFGSWEELAHLVRGPEGEAMLRDVRHNVKLAMEAFEDETLRAWKEALGFWGAASKAPDAGLPTCSRSVFKR</sequence>
<dbReference type="AlphaFoldDB" id="A0A4P9W7B0"/>
<feature type="region of interest" description="Disordered" evidence="1">
    <location>
        <begin position="39"/>
        <end position="70"/>
    </location>
</feature>
<evidence type="ECO:0000313" key="4">
    <source>
        <dbReference type="Proteomes" id="UP000269721"/>
    </source>
</evidence>
<gene>
    <name evidence="3" type="ORF">BDK51DRAFT_34447</name>
</gene>
<dbReference type="Proteomes" id="UP000269721">
    <property type="component" value="Unassembled WGS sequence"/>
</dbReference>
<reference evidence="4" key="1">
    <citation type="journal article" date="2018" name="Nat. Microbiol.">
        <title>Leveraging single-cell genomics to expand the fungal tree of life.</title>
        <authorList>
            <person name="Ahrendt S.R."/>
            <person name="Quandt C.A."/>
            <person name="Ciobanu D."/>
            <person name="Clum A."/>
            <person name="Salamov A."/>
            <person name="Andreopoulos B."/>
            <person name="Cheng J.F."/>
            <person name="Woyke T."/>
            <person name="Pelin A."/>
            <person name="Henrissat B."/>
            <person name="Reynolds N.K."/>
            <person name="Benny G.L."/>
            <person name="Smith M.E."/>
            <person name="James T.Y."/>
            <person name="Grigoriev I.V."/>
        </authorList>
    </citation>
    <scope>NUCLEOTIDE SEQUENCE [LARGE SCALE GENOMIC DNA]</scope>
</reference>
<dbReference type="PROSITE" id="PS50206">
    <property type="entry name" value="RHODANESE_3"/>
    <property type="match status" value="1"/>
</dbReference>
<evidence type="ECO:0000256" key="1">
    <source>
        <dbReference type="SAM" id="MobiDB-lite"/>
    </source>
</evidence>
<accession>A0A4P9W7B0</accession>
<organism evidence="3 4">
    <name type="scientific">Blyttiomyces helicus</name>
    <dbReference type="NCBI Taxonomy" id="388810"/>
    <lineage>
        <taxon>Eukaryota</taxon>
        <taxon>Fungi</taxon>
        <taxon>Fungi incertae sedis</taxon>
        <taxon>Chytridiomycota</taxon>
        <taxon>Chytridiomycota incertae sedis</taxon>
        <taxon>Chytridiomycetes</taxon>
        <taxon>Chytridiomycetes incertae sedis</taxon>
        <taxon>Blyttiomyces</taxon>
    </lineage>
</organism>
<proteinExistence type="predicted"/>
<keyword evidence="4" id="KW-1185">Reference proteome</keyword>
<evidence type="ECO:0000259" key="2">
    <source>
        <dbReference type="PROSITE" id="PS50206"/>
    </source>
</evidence>
<evidence type="ECO:0000313" key="3">
    <source>
        <dbReference type="EMBL" id="RKO87952.1"/>
    </source>
</evidence>
<dbReference type="OrthoDB" id="2094542at2759"/>
<feature type="domain" description="Rhodanese" evidence="2">
    <location>
        <begin position="370"/>
        <end position="392"/>
    </location>
</feature>
<dbReference type="EMBL" id="KZ997043">
    <property type="protein sequence ID" value="RKO87952.1"/>
    <property type="molecule type" value="Genomic_DNA"/>
</dbReference>
<feature type="compositionally biased region" description="Basic and acidic residues" evidence="1">
    <location>
        <begin position="39"/>
        <end position="48"/>
    </location>
</feature>
<dbReference type="InterPro" id="IPR001763">
    <property type="entry name" value="Rhodanese-like_dom"/>
</dbReference>
<name>A0A4P9W7B0_9FUNG</name>